<sequence>MHKILRRLWRSSDGSMYPTHFIPPRVQIIRRVGIPMWSICLSHVWHLDLLSATVVIVYSGYTGIRFCSISLSTTTSDPVNSIVFGSAYTTCFLLTHIYAWRPAASGASHRPTVPSFI</sequence>
<gene>
    <name evidence="2" type="ORF">L210DRAFT_2447886</name>
</gene>
<evidence type="ECO:0000313" key="2">
    <source>
        <dbReference type="EMBL" id="KAF8418239.1"/>
    </source>
</evidence>
<reference evidence="2" key="1">
    <citation type="submission" date="2019-10" db="EMBL/GenBank/DDBJ databases">
        <authorList>
            <consortium name="DOE Joint Genome Institute"/>
            <person name="Kuo A."/>
            <person name="Miyauchi S."/>
            <person name="Kiss E."/>
            <person name="Drula E."/>
            <person name="Kohler A."/>
            <person name="Sanchez-Garcia M."/>
            <person name="Andreopoulos B."/>
            <person name="Barry K.W."/>
            <person name="Bonito G."/>
            <person name="Buee M."/>
            <person name="Carver A."/>
            <person name="Chen C."/>
            <person name="Cichocki N."/>
            <person name="Clum A."/>
            <person name="Culley D."/>
            <person name="Crous P.W."/>
            <person name="Fauchery L."/>
            <person name="Girlanda M."/>
            <person name="Hayes R."/>
            <person name="Keri Z."/>
            <person name="LaButti K."/>
            <person name="Lipzen A."/>
            <person name="Lombard V."/>
            <person name="Magnuson J."/>
            <person name="Maillard F."/>
            <person name="Morin E."/>
            <person name="Murat C."/>
            <person name="Nolan M."/>
            <person name="Ohm R."/>
            <person name="Pangilinan J."/>
            <person name="Pereira M."/>
            <person name="Perotto S."/>
            <person name="Peter M."/>
            <person name="Riley R."/>
            <person name="Sitrit Y."/>
            <person name="Stielow B."/>
            <person name="Szollosi G."/>
            <person name="Zifcakova L."/>
            <person name="Stursova M."/>
            <person name="Spatafora J.W."/>
            <person name="Tedersoo L."/>
            <person name="Vaario L.-M."/>
            <person name="Yamada A."/>
            <person name="Yan M."/>
            <person name="Wang P."/>
            <person name="Xu J."/>
            <person name="Bruns T."/>
            <person name="Baldrian P."/>
            <person name="Vilgalys R."/>
            <person name="Henrissat B."/>
            <person name="Grigoriev I.V."/>
            <person name="Hibbett D."/>
            <person name="Nagy L.G."/>
            <person name="Martin F.M."/>
        </authorList>
    </citation>
    <scope>NUCLEOTIDE SEQUENCE</scope>
    <source>
        <strain evidence="2">BED1</strain>
    </source>
</reference>
<proteinExistence type="predicted"/>
<reference evidence="2" key="2">
    <citation type="journal article" date="2020" name="Nat. Commun.">
        <title>Large-scale genome sequencing of mycorrhizal fungi provides insights into the early evolution of symbiotic traits.</title>
        <authorList>
            <person name="Miyauchi S."/>
            <person name="Kiss E."/>
            <person name="Kuo A."/>
            <person name="Drula E."/>
            <person name="Kohler A."/>
            <person name="Sanchez-Garcia M."/>
            <person name="Morin E."/>
            <person name="Andreopoulos B."/>
            <person name="Barry K.W."/>
            <person name="Bonito G."/>
            <person name="Buee M."/>
            <person name="Carver A."/>
            <person name="Chen C."/>
            <person name="Cichocki N."/>
            <person name="Clum A."/>
            <person name="Culley D."/>
            <person name="Crous P.W."/>
            <person name="Fauchery L."/>
            <person name="Girlanda M."/>
            <person name="Hayes R.D."/>
            <person name="Keri Z."/>
            <person name="LaButti K."/>
            <person name="Lipzen A."/>
            <person name="Lombard V."/>
            <person name="Magnuson J."/>
            <person name="Maillard F."/>
            <person name="Murat C."/>
            <person name="Nolan M."/>
            <person name="Ohm R.A."/>
            <person name="Pangilinan J."/>
            <person name="Pereira M.F."/>
            <person name="Perotto S."/>
            <person name="Peter M."/>
            <person name="Pfister S."/>
            <person name="Riley R."/>
            <person name="Sitrit Y."/>
            <person name="Stielow J.B."/>
            <person name="Szollosi G."/>
            <person name="Zifcakova L."/>
            <person name="Stursova M."/>
            <person name="Spatafora J.W."/>
            <person name="Tedersoo L."/>
            <person name="Vaario L.M."/>
            <person name="Yamada A."/>
            <person name="Yan M."/>
            <person name="Wang P."/>
            <person name="Xu J."/>
            <person name="Bruns T."/>
            <person name="Baldrian P."/>
            <person name="Vilgalys R."/>
            <person name="Dunand C."/>
            <person name="Henrissat B."/>
            <person name="Grigoriev I.V."/>
            <person name="Hibbett D."/>
            <person name="Nagy L.G."/>
            <person name="Martin F.M."/>
        </authorList>
    </citation>
    <scope>NUCLEOTIDE SEQUENCE</scope>
    <source>
        <strain evidence="2">BED1</strain>
    </source>
</reference>
<organism evidence="2 3">
    <name type="scientific">Boletus edulis BED1</name>
    <dbReference type="NCBI Taxonomy" id="1328754"/>
    <lineage>
        <taxon>Eukaryota</taxon>
        <taxon>Fungi</taxon>
        <taxon>Dikarya</taxon>
        <taxon>Basidiomycota</taxon>
        <taxon>Agaricomycotina</taxon>
        <taxon>Agaricomycetes</taxon>
        <taxon>Agaricomycetidae</taxon>
        <taxon>Boletales</taxon>
        <taxon>Boletineae</taxon>
        <taxon>Boletaceae</taxon>
        <taxon>Boletoideae</taxon>
        <taxon>Boletus</taxon>
    </lineage>
</organism>
<feature type="transmembrane region" description="Helical" evidence="1">
    <location>
        <begin position="81"/>
        <end position="100"/>
    </location>
</feature>
<evidence type="ECO:0000256" key="1">
    <source>
        <dbReference type="SAM" id="Phobius"/>
    </source>
</evidence>
<dbReference type="Proteomes" id="UP001194468">
    <property type="component" value="Unassembled WGS sequence"/>
</dbReference>
<dbReference type="EMBL" id="WHUW01000204">
    <property type="protein sequence ID" value="KAF8418239.1"/>
    <property type="molecule type" value="Genomic_DNA"/>
</dbReference>
<name>A0AAD4G601_BOLED</name>
<feature type="transmembrane region" description="Helical" evidence="1">
    <location>
        <begin position="34"/>
        <end position="61"/>
    </location>
</feature>
<dbReference type="AlphaFoldDB" id="A0AAD4G601"/>
<accession>A0AAD4G601</accession>
<keyword evidence="1" id="KW-1133">Transmembrane helix</keyword>
<comment type="caution">
    <text evidence="2">The sequence shown here is derived from an EMBL/GenBank/DDBJ whole genome shotgun (WGS) entry which is preliminary data.</text>
</comment>
<evidence type="ECO:0000313" key="3">
    <source>
        <dbReference type="Proteomes" id="UP001194468"/>
    </source>
</evidence>
<keyword evidence="1" id="KW-0472">Membrane</keyword>
<protein>
    <submittedName>
        <fullName evidence="2">Uncharacterized protein</fullName>
    </submittedName>
</protein>
<keyword evidence="1" id="KW-0812">Transmembrane</keyword>
<keyword evidence="3" id="KW-1185">Reference proteome</keyword>